<evidence type="ECO:0000256" key="3">
    <source>
        <dbReference type="ARBA" id="ARBA00022729"/>
    </source>
</evidence>
<dbReference type="InterPro" id="IPR000709">
    <property type="entry name" value="Leu_Ile_Val-bd"/>
</dbReference>
<dbReference type="InterPro" id="IPR028082">
    <property type="entry name" value="Peripla_BP_I"/>
</dbReference>
<dbReference type="Proteomes" id="UP001596058">
    <property type="component" value="Unassembled WGS sequence"/>
</dbReference>
<dbReference type="PROSITE" id="PS51257">
    <property type="entry name" value="PROKAR_LIPOPROTEIN"/>
    <property type="match status" value="1"/>
</dbReference>
<dbReference type="Gene3D" id="3.40.50.2300">
    <property type="match status" value="2"/>
</dbReference>
<dbReference type="PRINTS" id="PR00337">
    <property type="entry name" value="LEUILEVALBP"/>
</dbReference>
<feature type="signal peptide" evidence="5">
    <location>
        <begin position="1"/>
        <end position="22"/>
    </location>
</feature>
<evidence type="ECO:0000256" key="4">
    <source>
        <dbReference type="ARBA" id="ARBA00022970"/>
    </source>
</evidence>
<organism evidence="7 8">
    <name type="scientific">Nonomuraea insulae</name>
    <dbReference type="NCBI Taxonomy" id="1616787"/>
    <lineage>
        <taxon>Bacteria</taxon>
        <taxon>Bacillati</taxon>
        <taxon>Actinomycetota</taxon>
        <taxon>Actinomycetes</taxon>
        <taxon>Streptosporangiales</taxon>
        <taxon>Streptosporangiaceae</taxon>
        <taxon>Nonomuraea</taxon>
    </lineage>
</organism>
<evidence type="ECO:0000256" key="5">
    <source>
        <dbReference type="SAM" id="SignalP"/>
    </source>
</evidence>
<evidence type="ECO:0000256" key="2">
    <source>
        <dbReference type="ARBA" id="ARBA00022448"/>
    </source>
</evidence>
<comment type="similarity">
    <text evidence="1">Belongs to the leucine-binding protein family.</text>
</comment>
<evidence type="ECO:0000256" key="1">
    <source>
        <dbReference type="ARBA" id="ARBA00010062"/>
    </source>
</evidence>
<dbReference type="EMBL" id="JBHSPA010000016">
    <property type="protein sequence ID" value="MFC5824599.1"/>
    <property type="molecule type" value="Genomic_DNA"/>
</dbReference>
<evidence type="ECO:0000259" key="6">
    <source>
        <dbReference type="Pfam" id="PF13458"/>
    </source>
</evidence>
<feature type="chain" id="PRO_5045928402" evidence="5">
    <location>
        <begin position="23"/>
        <end position="401"/>
    </location>
</feature>
<accession>A0ABW1CFX9</accession>
<dbReference type="InterPro" id="IPR028081">
    <property type="entry name" value="Leu-bd"/>
</dbReference>
<sequence length="401" mass="42900">MTIDRRSFLIGASLLSLSTACASQDSSTSSASTLKIGASLPLTGPAADVADPGYKGYQVWQNQINARGGLLGRKVEFVILDDGFDQNTVVSNYNRLITQDRVDLLIGTFSSFLNLPASTVADRNRMLYIEPSGGAADIFSRGHTRLFFSQPGTTDTAHRPFAAYIEGLKVRPATTAYLHQDDPSTDVPVQNLQKTFEALGIKTVYGQKYPPDTKNFDAIANAIRQANPDLLVHGALEVDGAAVVQALQRVGFTPSILYQTRAPSSVNTYPQAVGAENTEAVFTAGSWHPAAKYPGNAEFVADYRKQFKQEPSEDAANSYTAAQVLQAGVQAVGKLDQDTIAAWLHANTVETIVGPLKWDKRGVPDGSLLLMQWQAGKLEVVAPASAATVPSAVAAKPSWAA</sequence>
<name>A0ABW1CFX9_9ACTN</name>
<dbReference type="PROSITE" id="PS51318">
    <property type="entry name" value="TAT"/>
    <property type="match status" value="1"/>
</dbReference>
<proteinExistence type="inferred from homology"/>
<evidence type="ECO:0000313" key="8">
    <source>
        <dbReference type="Proteomes" id="UP001596058"/>
    </source>
</evidence>
<protein>
    <submittedName>
        <fullName evidence="7">Amino acid ABC transporter substrate-binding protein</fullName>
    </submittedName>
</protein>
<gene>
    <name evidence="7" type="ORF">ACFPZ3_12140</name>
</gene>
<feature type="domain" description="Leucine-binding protein" evidence="6">
    <location>
        <begin position="33"/>
        <end position="376"/>
    </location>
</feature>
<dbReference type="InterPro" id="IPR051010">
    <property type="entry name" value="BCAA_transport"/>
</dbReference>
<reference evidence="8" key="1">
    <citation type="journal article" date="2019" name="Int. J. Syst. Evol. Microbiol.">
        <title>The Global Catalogue of Microorganisms (GCM) 10K type strain sequencing project: providing services to taxonomists for standard genome sequencing and annotation.</title>
        <authorList>
            <consortium name="The Broad Institute Genomics Platform"/>
            <consortium name="The Broad Institute Genome Sequencing Center for Infectious Disease"/>
            <person name="Wu L."/>
            <person name="Ma J."/>
        </authorList>
    </citation>
    <scope>NUCLEOTIDE SEQUENCE [LARGE SCALE GENOMIC DNA]</scope>
    <source>
        <strain evidence="8">CCUG 53903</strain>
    </source>
</reference>
<evidence type="ECO:0000313" key="7">
    <source>
        <dbReference type="EMBL" id="MFC5824599.1"/>
    </source>
</evidence>
<keyword evidence="8" id="KW-1185">Reference proteome</keyword>
<dbReference type="InterPro" id="IPR006311">
    <property type="entry name" value="TAT_signal"/>
</dbReference>
<dbReference type="RefSeq" id="WP_379514128.1">
    <property type="nucleotide sequence ID" value="NZ_JBHSPA010000016.1"/>
</dbReference>
<keyword evidence="2" id="KW-0813">Transport</keyword>
<dbReference type="CDD" id="cd06338">
    <property type="entry name" value="PBP1_ABC_ligand_binding-like"/>
    <property type="match status" value="1"/>
</dbReference>
<dbReference type="PANTHER" id="PTHR30483:SF6">
    <property type="entry name" value="PERIPLASMIC BINDING PROTEIN OF ABC TRANSPORTER FOR NATURAL AMINO ACIDS"/>
    <property type="match status" value="1"/>
</dbReference>
<dbReference type="Pfam" id="PF13458">
    <property type="entry name" value="Peripla_BP_6"/>
    <property type="match status" value="1"/>
</dbReference>
<comment type="caution">
    <text evidence="7">The sequence shown here is derived from an EMBL/GenBank/DDBJ whole genome shotgun (WGS) entry which is preliminary data.</text>
</comment>
<keyword evidence="3 5" id="KW-0732">Signal</keyword>
<keyword evidence="4" id="KW-0029">Amino-acid transport</keyword>
<dbReference type="SUPFAM" id="SSF53822">
    <property type="entry name" value="Periplasmic binding protein-like I"/>
    <property type="match status" value="1"/>
</dbReference>
<dbReference type="PANTHER" id="PTHR30483">
    <property type="entry name" value="LEUCINE-SPECIFIC-BINDING PROTEIN"/>
    <property type="match status" value="1"/>
</dbReference>